<feature type="transmembrane region" description="Helical" evidence="5">
    <location>
        <begin position="31"/>
        <end position="52"/>
    </location>
</feature>
<evidence type="ECO:0000259" key="6">
    <source>
        <dbReference type="Pfam" id="PF05154"/>
    </source>
</evidence>
<dbReference type="InterPro" id="IPR007829">
    <property type="entry name" value="TM2"/>
</dbReference>
<evidence type="ECO:0000313" key="7">
    <source>
        <dbReference type="EMBL" id="NRT20352.1"/>
    </source>
</evidence>
<protein>
    <submittedName>
        <fullName evidence="7">TM2 domain-containing membrane protein YozV</fullName>
    </submittedName>
</protein>
<evidence type="ECO:0000313" key="8">
    <source>
        <dbReference type="Proteomes" id="UP000779507"/>
    </source>
</evidence>
<keyword evidence="3 5" id="KW-1133">Transmembrane helix</keyword>
<sequence length="131" mass="13578">MARLQARIGASRAERLAGPAQGELPRQRSRGVALVLALLFGGLGLHLFYLGYYGRGTLYLVLTLVGVLLFSLAAIALVVAVAGGSTSGLVGLLVAGALLTGVAGVLAIIDAVRILTGDLKPKNGEYRSRFF</sequence>
<feature type="domain" description="TM2" evidence="6">
    <location>
        <begin position="27"/>
        <end position="70"/>
    </location>
</feature>
<keyword evidence="2 5" id="KW-0812">Transmembrane</keyword>
<evidence type="ECO:0000256" key="1">
    <source>
        <dbReference type="ARBA" id="ARBA00004141"/>
    </source>
</evidence>
<proteinExistence type="predicted"/>
<reference evidence="7 8" key="1">
    <citation type="submission" date="2020-05" db="EMBL/GenBank/DDBJ databases">
        <title>Genomic Encyclopedia of Type Strains, Phase IV (KMG-V): Genome sequencing to study the core and pangenomes of soil and plant-associated prokaryotes.</title>
        <authorList>
            <person name="Whitman W."/>
        </authorList>
    </citation>
    <scope>NUCLEOTIDE SEQUENCE [LARGE SCALE GENOMIC DNA]</scope>
    <source>
        <strain evidence="7 8">9A</strain>
    </source>
</reference>
<comment type="caution">
    <text evidence="7">The sequence shown here is derived from an EMBL/GenBank/DDBJ whole genome shotgun (WGS) entry which is preliminary data.</text>
</comment>
<feature type="transmembrane region" description="Helical" evidence="5">
    <location>
        <begin position="58"/>
        <end position="82"/>
    </location>
</feature>
<dbReference type="RefSeq" id="WP_217425799.1">
    <property type="nucleotide sequence ID" value="NZ_JABSNP010000016.1"/>
</dbReference>
<comment type="subcellular location">
    <subcellularLocation>
        <location evidence="1">Membrane</location>
        <topology evidence="1">Multi-pass membrane protein</topology>
    </subcellularLocation>
</comment>
<name>A0ABX2FT22_9BACT</name>
<evidence type="ECO:0000256" key="3">
    <source>
        <dbReference type="ARBA" id="ARBA00022989"/>
    </source>
</evidence>
<evidence type="ECO:0000256" key="2">
    <source>
        <dbReference type="ARBA" id="ARBA00022692"/>
    </source>
</evidence>
<dbReference type="Proteomes" id="UP000779507">
    <property type="component" value="Unassembled WGS sequence"/>
</dbReference>
<dbReference type="Pfam" id="PF05154">
    <property type="entry name" value="TM2"/>
    <property type="match status" value="1"/>
</dbReference>
<evidence type="ECO:0000256" key="4">
    <source>
        <dbReference type="ARBA" id="ARBA00023136"/>
    </source>
</evidence>
<keyword evidence="8" id="KW-1185">Reference proteome</keyword>
<evidence type="ECO:0000256" key="5">
    <source>
        <dbReference type="SAM" id="Phobius"/>
    </source>
</evidence>
<feature type="transmembrane region" description="Helical" evidence="5">
    <location>
        <begin position="89"/>
        <end position="109"/>
    </location>
</feature>
<keyword evidence="4 5" id="KW-0472">Membrane</keyword>
<dbReference type="EMBL" id="JABSNP010000016">
    <property type="protein sequence ID" value="NRT20352.1"/>
    <property type="molecule type" value="Genomic_DNA"/>
</dbReference>
<organism evidence="7 8">
    <name type="scientific">Hymenobacter caeli</name>
    <dbReference type="NCBI Taxonomy" id="2735894"/>
    <lineage>
        <taxon>Bacteria</taxon>
        <taxon>Pseudomonadati</taxon>
        <taxon>Bacteroidota</taxon>
        <taxon>Cytophagia</taxon>
        <taxon>Cytophagales</taxon>
        <taxon>Hymenobacteraceae</taxon>
        <taxon>Hymenobacter</taxon>
    </lineage>
</organism>
<accession>A0ABX2FT22</accession>
<gene>
    <name evidence="7" type="ORF">HNP98_003193</name>
</gene>